<evidence type="ECO:0000256" key="1">
    <source>
        <dbReference type="SAM" id="MobiDB-lite"/>
    </source>
</evidence>
<protein>
    <submittedName>
        <fullName evidence="2">Uncharacterized protein</fullName>
    </submittedName>
</protein>
<name>A0AAV9QTA5_9TELE</name>
<accession>A0AAV9QTA5</accession>
<dbReference type="EMBL" id="JAHHUM010002910">
    <property type="protein sequence ID" value="KAK5599871.1"/>
    <property type="molecule type" value="Genomic_DNA"/>
</dbReference>
<feature type="compositionally biased region" description="Basic and acidic residues" evidence="1">
    <location>
        <begin position="17"/>
        <end position="35"/>
    </location>
</feature>
<evidence type="ECO:0000313" key="3">
    <source>
        <dbReference type="Proteomes" id="UP001311232"/>
    </source>
</evidence>
<sequence length="339" mass="37280">MTTTEINLIGREIAVEEGQKVQKKEEHHTKTREGGEVGEGDIQDQVSSVIKQNLFHQPGDCSIGSSTNLSAEFKRITTVGLLQKFFSELDAQSSKLLKVFSKKGGAQGRKIKSLLMPLTQTDNFDVKRECILKALSVYLNEDPEKVVKERMDSDVDNGQAEIETVFGVFVIRREGAARDDGPEDVGIILEGVQVLSELGNTMLRDTSMVLQYHHRAAPVQEPSPREGGSLEGKQVACGEHPANSSVPKAPKTNPGPNENVSTSAELAQHWLIRRGQQSVIKLEMDGSPSPSTFFRCLSVIGGARGWTGDDLNSLKTHHVWMDVRQQQDGECNGVSREDF</sequence>
<reference evidence="2 3" key="1">
    <citation type="submission" date="2021-06" db="EMBL/GenBank/DDBJ databases">
        <authorList>
            <person name="Palmer J.M."/>
        </authorList>
    </citation>
    <scope>NUCLEOTIDE SEQUENCE [LARGE SCALE GENOMIC DNA]</scope>
    <source>
        <strain evidence="2 3">MEX-2019</strain>
        <tissue evidence="2">Muscle</tissue>
    </source>
</reference>
<dbReference type="AlphaFoldDB" id="A0AAV9QTA5"/>
<dbReference type="PANTHER" id="PTHR31025:SF27">
    <property type="entry name" value="SI:CH211-193K19.2-RELATED"/>
    <property type="match status" value="1"/>
</dbReference>
<comment type="caution">
    <text evidence="2">The sequence shown here is derived from an EMBL/GenBank/DDBJ whole genome shotgun (WGS) entry which is preliminary data.</text>
</comment>
<feature type="region of interest" description="Disordered" evidence="1">
    <location>
        <begin position="17"/>
        <end position="41"/>
    </location>
</feature>
<feature type="region of interest" description="Disordered" evidence="1">
    <location>
        <begin position="217"/>
        <end position="261"/>
    </location>
</feature>
<organism evidence="2 3">
    <name type="scientific">Crenichthys baileyi</name>
    <name type="common">White River springfish</name>
    <dbReference type="NCBI Taxonomy" id="28760"/>
    <lineage>
        <taxon>Eukaryota</taxon>
        <taxon>Metazoa</taxon>
        <taxon>Chordata</taxon>
        <taxon>Craniata</taxon>
        <taxon>Vertebrata</taxon>
        <taxon>Euteleostomi</taxon>
        <taxon>Actinopterygii</taxon>
        <taxon>Neopterygii</taxon>
        <taxon>Teleostei</taxon>
        <taxon>Neoteleostei</taxon>
        <taxon>Acanthomorphata</taxon>
        <taxon>Ovalentaria</taxon>
        <taxon>Atherinomorphae</taxon>
        <taxon>Cyprinodontiformes</taxon>
        <taxon>Goodeidae</taxon>
        <taxon>Crenichthys</taxon>
    </lineage>
</organism>
<gene>
    <name evidence="2" type="ORF">CRENBAI_014470</name>
</gene>
<evidence type="ECO:0000313" key="2">
    <source>
        <dbReference type="EMBL" id="KAK5599871.1"/>
    </source>
</evidence>
<dbReference type="Proteomes" id="UP001311232">
    <property type="component" value="Unassembled WGS sequence"/>
</dbReference>
<keyword evidence="3" id="KW-1185">Reference proteome</keyword>
<proteinExistence type="predicted"/>
<dbReference type="PANTHER" id="PTHR31025">
    <property type="entry name" value="SI:CH211-196P9.1-RELATED"/>
    <property type="match status" value="1"/>
</dbReference>